<name>A0A1Y1HY44_KLENI</name>
<evidence type="ECO:0000313" key="2">
    <source>
        <dbReference type="EMBL" id="GAQ81446.1"/>
    </source>
</evidence>
<reference evidence="2 3" key="1">
    <citation type="journal article" date="2014" name="Nat. Commun.">
        <title>Klebsormidium flaccidum genome reveals primary factors for plant terrestrial adaptation.</title>
        <authorList>
            <person name="Hori K."/>
            <person name="Maruyama F."/>
            <person name="Fujisawa T."/>
            <person name="Togashi T."/>
            <person name="Yamamoto N."/>
            <person name="Seo M."/>
            <person name="Sato S."/>
            <person name="Yamada T."/>
            <person name="Mori H."/>
            <person name="Tajima N."/>
            <person name="Moriyama T."/>
            <person name="Ikeuchi M."/>
            <person name="Watanabe M."/>
            <person name="Wada H."/>
            <person name="Kobayashi K."/>
            <person name="Saito M."/>
            <person name="Masuda T."/>
            <person name="Sasaki-Sekimoto Y."/>
            <person name="Mashiguchi K."/>
            <person name="Awai K."/>
            <person name="Shimojima M."/>
            <person name="Masuda S."/>
            <person name="Iwai M."/>
            <person name="Nobusawa T."/>
            <person name="Narise T."/>
            <person name="Kondo S."/>
            <person name="Saito H."/>
            <person name="Sato R."/>
            <person name="Murakawa M."/>
            <person name="Ihara Y."/>
            <person name="Oshima-Yamada Y."/>
            <person name="Ohtaka K."/>
            <person name="Satoh M."/>
            <person name="Sonobe K."/>
            <person name="Ishii M."/>
            <person name="Ohtani R."/>
            <person name="Kanamori-Sato M."/>
            <person name="Honoki R."/>
            <person name="Miyazaki D."/>
            <person name="Mochizuki H."/>
            <person name="Umetsu J."/>
            <person name="Higashi K."/>
            <person name="Shibata D."/>
            <person name="Kamiya Y."/>
            <person name="Sato N."/>
            <person name="Nakamura Y."/>
            <person name="Tabata S."/>
            <person name="Ida S."/>
            <person name="Kurokawa K."/>
            <person name="Ohta H."/>
        </authorList>
    </citation>
    <scope>NUCLEOTIDE SEQUENCE [LARGE SCALE GENOMIC DNA]</scope>
    <source>
        <strain evidence="2 3">NIES-2285</strain>
    </source>
</reference>
<dbReference type="PANTHER" id="PTHR36781">
    <property type="entry name" value="OS05G0114600 PROTEIN"/>
    <property type="match status" value="1"/>
</dbReference>
<dbReference type="AlphaFoldDB" id="A0A1Y1HY44"/>
<sequence>MAAGWAQNVKALASKLRSQWIDGKWIAPKIKAREAAKLKRETLLSGREWPHDPPRKEMKNIMKGHKHDRIAAERRKKIEETMARMPQIIADFKAKKAAEKLKAKKKD</sequence>
<keyword evidence="3" id="KW-1185">Reference proteome</keyword>
<dbReference type="STRING" id="105231.A0A1Y1HY44"/>
<evidence type="ECO:0008006" key="4">
    <source>
        <dbReference type="Google" id="ProtNLM"/>
    </source>
</evidence>
<dbReference type="OrthoDB" id="18529at2759"/>
<protein>
    <recommendedName>
        <fullName evidence="4">MRPL25 domain-containing protein</fullName>
    </recommendedName>
</protein>
<dbReference type="OMA" id="GIWGYWH"/>
<proteinExistence type="predicted"/>
<feature type="region of interest" description="Disordered" evidence="1">
    <location>
        <begin position="45"/>
        <end position="70"/>
    </location>
</feature>
<gene>
    <name evidence="2" type="ORF">KFL_000800240</name>
</gene>
<feature type="compositionally biased region" description="Basic and acidic residues" evidence="1">
    <location>
        <begin position="45"/>
        <end position="60"/>
    </location>
</feature>
<dbReference type="PANTHER" id="PTHR36781:SF1">
    <property type="entry name" value="OS05G0114600 PROTEIN"/>
    <property type="match status" value="1"/>
</dbReference>
<dbReference type="Proteomes" id="UP000054558">
    <property type="component" value="Unassembled WGS sequence"/>
</dbReference>
<accession>A0A1Y1HY44</accession>
<dbReference type="EMBL" id="DF237029">
    <property type="protein sequence ID" value="GAQ81446.1"/>
    <property type="molecule type" value="Genomic_DNA"/>
</dbReference>
<evidence type="ECO:0000256" key="1">
    <source>
        <dbReference type="SAM" id="MobiDB-lite"/>
    </source>
</evidence>
<organism evidence="2 3">
    <name type="scientific">Klebsormidium nitens</name>
    <name type="common">Green alga</name>
    <name type="synonym">Ulothrix nitens</name>
    <dbReference type="NCBI Taxonomy" id="105231"/>
    <lineage>
        <taxon>Eukaryota</taxon>
        <taxon>Viridiplantae</taxon>
        <taxon>Streptophyta</taxon>
        <taxon>Klebsormidiophyceae</taxon>
        <taxon>Klebsormidiales</taxon>
        <taxon>Klebsormidiaceae</taxon>
        <taxon>Klebsormidium</taxon>
    </lineage>
</organism>
<evidence type="ECO:0000313" key="3">
    <source>
        <dbReference type="Proteomes" id="UP000054558"/>
    </source>
</evidence>